<sequence>VLILATSLLHGTGAWMMSGRTHPELNWHTIETDHFDVHYHEGIREIAVKGASIAEQVRPILMEQMGLDTLRRLDIVFTTEDEVLNGFAMPSNHTVIWVDQNDAALWAGDEKWMRTVLAHELQHLVFFNTVKTWLPEPMNTIYAGVPGWVVEGLAEYYTEKWRPFRFDISHKGHVIGNTVHKIQDPHNDGFSKSLYLADRFGDSTIVKILSDRNKSKLLDFKKSFKKHTGVKLKQFNEDWRRHMNTFFFGQRAQKERVEDVGRVHKLPLKRMAAFDYFNDSLRVAMVGQLSKGQGDLSLVVATRDTAKENKEWKKRVEKAEKKGETPKKVKPKWKIKEYDHGIFGELIQNLDVAP</sequence>
<reference evidence="1" key="1">
    <citation type="submission" date="2018-05" db="EMBL/GenBank/DDBJ databases">
        <authorList>
            <person name="Lanie J.A."/>
            <person name="Ng W.-L."/>
            <person name="Kazmierczak K.M."/>
            <person name="Andrzejewski T.M."/>
            <person name="Davidsen T.M."/>
            <person name="Wayne K.J."/>
            <person name="Tettelin H."/>
            <person name="Glass J.I."/>
            <person name="Rusch D."/>
            <person name="Podicherti R."/>
            <person name="Tsui H.-C.T."/>
            <person name="Winkler M.E."/>
        </authorList>
    </citation>
    <scope>NUCLEOTIDE SEQUENCE</scope>
</reference>
<dbReference type="EMBL" id="UINC01064613">
    <property type="protein sequence ID" value="SVB93447.1"/>
    <property type="molecule type" value="Genomic_DNA"/>
</dbReference>
<evidence type="ECO:0008006" key="2">
    <source>
        <dbReference type="Google" id="ProtNLM"/>
    </source>
</evidence>
<evidence type="ECO:0000313" key="1">
    <source>
        <dbReference type="EMBL" id="SVB93447.1"/>
    </source>
</evidence>
<gene>
    <name evidence="1" type="ORF">METZ01_LOCUS246301</name>
</gene>
<name>A0A382I2K8_9ZZZZ</name>
<protein>
    <recommendedName>
        <fullName evidence="2">Peptidase MA-like domain-containing protein</fullName>
    </recommendedName>
</protein>
<feature type="non-terminal residue" evidence="1">
    <location>
        <position position="1"/>
    </location>
</feature>
<accession>A0A382I2K8</accession>
<dbReference type="AlphaFoldDB" id="A0A382I2K8"/>
<organism evidence="1">
    <name type="scientific">marine metagenome</name>
    <dbReference type="NCBI Taxonomy" id="408172"/>
    <lineage>
        <taxon>unclassified sequences</taxon>
        <taxon>metagenomes</taxon>
        <taxon>ecological metagenomes</taxon>
    </lineage>
</organism>
<feature type="non-terminal residue" evidence="1">
    <location>
        <position position="354"/>
    </location>
</feature>
<proteinExistence type="predicted"/>